<dbReference type="InterPro" id="IPR029044">
    <property type="entry name" value="Nucleotide-diphossugar_trans"/>
</dbReference>
<dbReference type="RefSeq" id="WP_197432740.1">
    <property type="nucleotide sequence ID" value="NZ_CP074126.1"/>
</dbReference>
<protein>
    <submittedName>
        <fullName evidence="4">Glycosyltransferase family 8 protein</fullName>
    </submittedName>
</protein>
<keyword evidence="1" id="KW-0328">Glycosyltransferase</keyword>
<dbReference type="Proteomes" id="UP000680706">
    <property type="component" value="Chromosome"/>
</dbReference>
<keyword evidence="5" id="KW-1185">Reference proteome</keyword>
<evidence type="ECO:0000256" key="1">
    <source>
        <dbReference type="ARBA" id="ARBA00022676"/>
    </source>
</evidence>
<name>A0ABX8ALJ4_9HYPH</name>
<evidence type="ECO:0000256" key="3">
    <source>
        <dbReference type="ARBA" id="ARBA00022723"/>
    </source>
</evidence>
<dbReference type="InterPro" id="IPR050748">
    <property type="entry name" value="Glycosyltrans_8_dom-fam"/>
</dbReference>
<dbReference type="PANTHER" id="PTHR13778:SF47">
    <property type="entry name" value="LIPOPOLYSACCHARIDE 1,3-GALACTOSYLTRANSFERASE"/>
    <property type="match status" value="1"/>
</dbReference>
<evidence type="ECO:0000313" key="5">
    <source>
        <dbReference type="Proteomes" id="UP000680706"/>
    </source>
</evidence>
<dbReference type="EMBL" id="CP074126">
    <property type="protein sequence ID" value="QUS55953.1"/>
    <property type="molecule type" value="Genomic_DNA"/>
</dbReference>
<dbReference type="PANTHER" id="PTHR13778">
    <property type="entry name" value="GLYCOSYLTRANSFERASE 8 DOMAIN-CONTAINING PROTEIN"/>
    <property type="match status" value="1"/>
</dbReference>
<dbReference type="InterPro" id="IPR002495">
    <property type="entry name" value="Glyco_trans_8"/>
</dbReference>
<dbReference type="Gene3D" id="3.90.550.10">
    <property type="entry name" value="Spore Coat Polysaccharide Biosynthesis Protein SpsA, Chain A"/>
    <property type="match status" value="1"/>
</dbReference>
<evidence type="ECO:0000256" key="2">
    <source>
        <dbReference type="ARBA" id="ARBA00022679"/>
    </source>
</evidence>
<accession>A0ABX8ALJ4</accession>
<dbReference type="CDD" id="cd04194">
    <property type="entry name" value="GT8_A4GalT_like"/>
    <property type="match status" value="1"/>
</dbReference>
<keyword evidence="3" id="KW-0479">Metal-binding</keyword>
<keyword evidence="2" id="KW-0808">Transferase</keyword>
<gene>
    <name evidence="4" type="ORF">KGB56_00235</name>
</gene>
<organism evidence="4 5">
    <name type="scientific">Pseudovibrio brasiliensis</name>
    <dbReference type="NCBI Taxonomy" id="1898042"/>
    <lineage>
        <taxon>Bacteria</taxon>
        <taxon>Pseudomonadati</taxon>
        <taxon>Pseudomonadota</taxon>
        <taxon>Alphaproteobacteria</taxon>
        <taxon>Hyphomicrobiales</taxon>
        <taxon>Stappiaceae</taxon>
        <taxon>Pseudovibrio</taxon>
    </lineage>
</organism>
<dbReference type="Pfam" id="PF01501">
    <property type="entry name" value="Glyco_transf_8"/>
    <property type="match status" value="1"/>
</dbReference>
<evidence type="ECO:0000313" key="4">
    <source>
        <dbReference type="EMBL" id="QUS55953.1"/>
    </source>
</evidence>
<proteinExistence type="predicted"/>
<sequence>MVLTERERVRQTRDERAEARKLAEEREARYFYFEDLLAGKSEETALLNFIRRGNKGSGRVATRTFAHWLYEHDTAEKKNIGAIAIGVFLVGDELFEAALKYFEVAGMQKSWSAAPKEVLSAKLGVQGKDSLPEFKNWLSKVDFRTDAECIYEIIKVLSQFGFYDEARSICERLTSEKSNLNQLSSEQIKDIEWISQRLINSYSENKIDDNDEFINIAVMDYKLIDRQRTSSNRGDYVQTLASLSNILRFEDVEFVGETKLDLYLNELKNNIHESHKVKLGKPKVKSRAFTLDRDFSSGRQYPPNTWLLCNGWFMHRNFKGTIDFPFPDAINPIFISFHVNDPAVLTEDVATNLKKFEPIGCRDWTTVYRLREFGVKCFFSGCLTTTISQILPSTQNQDIRRLALVESRIASNQVENWDVEEFSQVGDYVREFDLVDGIKDADEMLRGYLPFGKIKTSRLHCYLPCRSMGFDVDFAPRNRSDVRFEGLLDLSKDEFQNIRSGIEAKLKAVYAAIFEGKSKETVMQVWKDICHDDVVATERVVNEYPPVPSSSDEVAEFVKQIKISGTQQENSNAIHVAFATDANLMGYFPVVLKSALMHASRPLVVHLMYRNLPSDYLDGLKHAFSKVSFRFYDMSEVDYGERLRMLSHTTVSTMDRCLLPEIIPDQSKVIYLDIDILVRADLSELFDIKLEDHLVAGKLSNLKTWNLVTKLATRGSLYLEPQEAWNLRRRLHSEHSLYRTSFNAGIIVMNLDKMREQLFSMHALHLISSCHLNDQDALNIMGASNVYELAPEWNYVPAQDYCEDPKIIHWAGVVKAWDTKPILWKSEFIEVANITPEVQNYTFRG</sequence>
<dbReference type="SUPFAM" id="SSF53448">
    <property type="entry name" value="Nucleotide-diphospho-sugar transferases"/>
    <property type="match status" value="1"/>
</dbReference>
<reference evidence="4 5" key="1">
    <citation type="journal article" date="2021" name="Angew. Chem. Int. Ed. Engl.">
        <title>A novel family of nonribosomal peptides modulate collective behavior in Pseudovibrio bacteria isolated from marine sponges.</title>
        <authorList>
            <person name="Ioca L.P."/>
            <person name="Dai Y."/>
            <person name="Kunakom S."/>
            <person name="Diaz-Espinosa J."/>
            <person name="Krunic A."/>
            <person name="Crnkovic C.M."/>
            <person name="Orjala J."/>
            <person name="Sanchez L.M."/>
            <person name="Ferreira A.G."/>
            <person name="Berlinck R.G.S."/>
            <person name="Eustaquio A.S."/>
        </authorList>
    </citation>
    <scope>NUCLEOTIDE SEQUENCE [LARGE SCALE GENOMIC DNA]</scope>
    <source>
        <strain evidence="4 5">Ab134</strain>
    </source>
</reference>